<dbReference type="EMBL" id="BDQF01000015">
    <property type="protein sequence ID" value="GAW83815.1"/>
    <property type="molecule type" value="Genomic_DNA"/>
</dbReference>
<evidence type="ECO:0000313" key="2">
    <source>
        <dbReference type="Proteomes" id="UP000195521"/>
    </source>
</evidence>
<evidence type="ECO:0000313" key="1">
    <source>
        <dbReference type="EMBL" id="GAW83815.1"/>
    </source>
</evidence>
<dbReference type="OMA" id="YYNHLFL"/>
<dbReference type="GeneID" id="39750561"/>
<gene>
    <name evidence="1" type="ORF">PGO_146130</name>
</gene>
<proteinExistence type="predicted"/>
<name>A0A1Y1JQN4_PLAGO</name>
<comment type="caution">
    <text evidence="1">The sequence shown here is derived from an EMBL/GenBank/DDBJ whole genome shotgun (WGS) entry which is preliminary data.</text>
</comment>
<accession>A0A1Y1JQN4</accession>
<organism evidence="1 2">
    <name type="scientific">Plasmodium gonderi</name>
    <dbReference type="NCBI Taxonomy" id="77519"/>
    <lineage>
        <taxon>Eukaryota</taxon>
        <taxon>Sar</taxon>
        <taxon>Alveolata</taxon>
        <taxon>Apicomplexa</taxon>
        <taxon>Aconoidasida</taxon>
        <taxon>Haemosporida</taxon>
        <taxon>Plasmodiidae</taxon>
        <taxon>Plasmodium</taxon>
        <taxon>Plasmodium (Plasmodium)</taxon>
    </lineage>
</organism>
<reference evidence="2" key="1">
    <citation type="submission" date="2017-04" db="EMBL/GenBank/DDBJ databases">
        <title>Plasmodium gonderi genome.</title>
        <authorList>
            <person name="Arisue N."/>
            <person name="Honma H."/>
            <person name="Kawai S."/>
            <person name="Tougan T."/>
            <person name="Tanabe K."/>
            <person name="Horii T."/>
        </authorList>
    </citation>
    <scope>NUCLEOTIDE SEQUENCE [LARGE SCALE GENOMIC DNA]</scope>
    <source>
        <strain evidence="2">ATCC 30045</strain>
    </source>
</reference>
<dbReference type="AlphaFoldDB" id="A0A1Y1JQN4"/>
<dbReference type="RefSeq" id="XP_028546404.1">
    <property type="nucleotide sequence ID" value="XM_028690603.1"/>
</dbReference>
<dbReference type="OrthoDB" id="370750at2759"/>
<sequence>MKKRKSCLMLWKNILDGEVKRRNYRRNVMTTVGDYKKKNRFEIWKYSSCDTYKVDLSFDENYKTSKDKEFLLSRRISKYKSIKSTDIKYIFLFLHFNESCSNHFICKTNPSNHIPIQVLSKLNYLLLIKKILLNDTSLNRYIEYIYFNYVLPKSETNLTKSDAPCRINKNKFGDSPKGSKSLDKQVSHQTEYFSISDTWIDQEKNGKKKNIYDGNSHKGKETSGVKWPREKRIYQEKKGNFCLSKIRDIFKNEEYQIVIHSNINNRLIKHIYVEELDNQIKIQLNYLYMFDNQMMDKKILLQMYTFCEYFINEMENQTNEFLFFLDRLCEKMLHKMNFIDSIFIFYIHIKFNYYNHLFLYILIQKVEYFMHTVLTILKENNEKAKQYMNRIKYNQKSLILFFHSLSNYFFYLNQPQNVSRYMDKLIHIKRLIYSQLGITQVLQILGKNYESYTLLDYTLALSSFYKLGIKNDLIKKILLNFVDKKVLLLINHDRKTDTTNKLSHTKSTINQKNIQQYTSLLNIFSKWFISFEYTEKEYNKVMRILLILFENALWIVLKLFISNNKYHYPSNNSVKDFNYLLLSGNSSTERDESDRSFRSNNKISINDTLKGCKYLSNEKNTMSINTFTTEHVNYFTFIKLLQLRNRWKKEKKYGWEENPSLDKTNIVNTFTGSYCTNNFYLHQIESEKNNNCEDVYCVEKIRDNIKFIVNCLNSTYKIVNHFIVNYSINELGKNFNKILIYNFVNKMIYEKKSTKYSSPYLNHLYRNIMSESTLLNYTHVGAININRLFMCSYINTFVLSDFVDVYINRLVSELASDVVTSDSVQNMHSEMQFHSQLFANALGAIQNLNLRRYDIFENISYFIKRTHFQIDVVNIGNIIHSFASIKMRDVKLIEFLLNQFICYTNEMNKENNKEISEQTLSNIAISLLKLDLPNEKYNEIIFRNYKNVKSAQALINITLYICYYNFIDKFVQEKNFTHFFNQINITNMNNFTVQNQTQLRLIAFLTLHVYHYTFGYKHKCYDGQRYIPLDTFITHLNELQKITLDIQRGGSNLSNVSFSQGHVQKMHNFVTILNKNEKMKKKKKVFVKLNKFFYKSKTASFTTYTRDLNSFFYYKDGLKRKKKIYITPCHYSYCKKRTNKKSRKSVETKKIYNFPYLRNAKRNLTSPYLYPTDRDKFLINMFEIFSYKHMNNNITKNAKPLLNERHYLNLNFVASFPILENHIKTTSMLHNEIYDIIASLNFEKQMTKELSHYPYYVDIVLT</sequence>
<dbReference type="Proteomes" id="UP000195521">
    <property type="component" value="Unassembled WGS sequence"/>
</dbReference>
<keyword evidence="2" id="KW-1185">Reference proteome</keyword>
<protein>
    <submittedName>
        <fullName evidence="1">Uncharacterized protein</fullName>
    </submittedName>
</protein>